<comment type="subcellular location">
    <subcellularLocation>
        <location evidence="1">Cell membrane</location>
        <topology evidence="1">Multi-pass membrane protein</topology>
    </subcellularLocation>
</comment>
<dbReference type="Proteomes" id="UP000194841">
    <property type="component" value="Unassembled WGS sequence"/>
</dbReference>
<dbReference type="AlphaFoldDB" id="A0A244CNL8"/>
<feature type="transmembrane region" description="Helical" evidence="9">
    <location>
        <begin position="12"/>
        <end position="30"/>
    </location>
</feature>
<dbReference type="GO" id="GO:0005886">
    <property type="term" value="C:plasma membrane"/>
    <property type="evidence" value="ECO:0007669"/>
    <property type="project" value="UniProtKB-SubCell"/>
</dbReference>
<dbReference type="Gene3D" id="1.10.287.950">
    <property type="entry name" value="Methyl-accepting chemotaxis protein"/>
    <property type="match status" value="1"/>
</dbReference>
<dbReference type="Pfam" id="PF00015">
    <property type="entry name" value="MCPsignal"/>
    <property type="match status" value="1"/>
</dbReference>
<dbReference type="SMART" id="SM00283">
    <property type="entry name" value="MA"/>
    <property type="match status" value="1"/>
</dbReference>
<evidence type="ECO:0000259" key="10">
    <source>
        <dbReference type="PROSITE" id="PS50111"/>
    </source>
</evidence>
<dbReference type="FunFam" id="1.10.287.950:FF:000001">
    <property type="entry name" value="Methyl-accepting chemotaxis sensory transducer"/>
    <property type="match status" value="1"/>
</dbReference>
<dbReference type="RefSeq" id="WP_086744652.1">
    <property type="nucleotide sequence ID" value="NZ_MWPV01000004.1"/>
</dbReference>
<evidence type="ECO:0000256" key="5">
    <source>
        <dbReference type="ARBA" id="ARBA00023136"/>
    </source>
</evidence>
<dbReference type="GO" id="GO:0006935">
    <property type="term" value="P:chemotaxis"/>
    <property type="evidence" value="ECO:0007669"/>
    <property type="project" value="InterPro"/>
</dbReference>
<dbReference type="GO" id="GO:0004888">
    <property type="term" value="F:transmembrane signaling receptor activity"/>
    <property type="evidence" value="ECO:0007669"/>
    <property type="project" value="InterPro"/>
</dbReference>
<keyword evidence="12" id="KW-1185">Reference proteome</keyword>
<keyword evidence="6 8" id="KW-0807">Transducer</keyword>
<dbReference type="PANTHER" id="PTHR32089">
    <property type="entry name" value="METHYL-ACCEPTING CHEMOTAXIS PROTEIN MCPB"/>
    <property type="match status" value="1"/>
</dbReference>
<evidence type="ECO:0000256" key="7">
    <source>
        <dbReference type="ARBA" id="ARBA00029447"/>
    </source>
</evidence>
<evidence type="ECO:0000313" key="11">
    <source>
        <dbReference type="EMBL" id="OUL57192.1"/>
    </source>
</evidence>
<name>A0A244CNL8_PSEDV</name>
<dbReference type="SUPFAM" id="SSF58104">
    <property type="entry name" value="Methyl-accepting chemotaxis protein (MCP) signaling domain"/>
    <property type="match status" value="1"/>
</dbReference>
<evidence type="ECO:0000256" key="1">
    <source>
        <dbReference type="ARBA" id="ARBA00004651"/>
    </source>
</evidence>
<feature type="transmembrane region" description="Helical" evidence="9">
    <location>
        <begin position="191"/>
        <end position="214"/>
    </location>
</feature>
<keyword evidence="3 9" id="KW-0812">Transmembrane</keyword>
<evidence type="ECO:0000256" key="9">
    <source>
        <dbReference type="SAM" id="Phobius"/>
    </source>
</evidence>
<evidence type="ECO:0000313" key="12">
    <source>
        <dbReference type="Proteomes" id="UP000194841"/>
    </source>
</evidence>
<dbReference type="InterPro" id="IPR033480">
    <property type="entry name" value="sCache_2"/>
</dbReference>
<protein>
    <submittedName>
        <fullName evidence="11">Chemotaxis protein</fullName>
    </submittedName>
</protein>
<comment type="caution">
    <text evidence="11">The sequence shown here is derived from an EMBL/GenBank/DDBJ whole genome shotgun (WGS) entry which is preliminary data.</text>
</comment>
<dbReference type="InterPro" id="IPR004089">
    <property type="entry name" value="MCPsignal_dom"/>
</dbReference>
<dbReference type="OrthoDB" id="2489132at2"/>
<dbReference type="Pfam" id="PF17200">
    <property type="entry name" value="sCache_2"/>
    <property type="match status" value="1"/>
</dbReference>
<keyword evidence="2" id="KW-1003">Cell membrane</keyword>
<dbReference type="PRINTS" id="PR00260">
    <property type="entry name" value="CHEMTRNSDUCR"/>
</dbReference>
<proteinExistence type="inferred from homology"/>
<dbReference type="SMART" id="SM01049">
    <property type="entry name" value="Cache_2"/>
    <property type="match status" value="1"/>
</dbReference>
<reference evidence="11 12" key="1">
    <citation type="submission" date="2017-02" db="EMBL/GenBank/DDBJ databases">
        <title>Pseudoalteromonas ulvae TC14 Genome.</title>
        <authorList>
            <person name="Molmeret M."/>
        </authorList>
    </citation>
    <scope>NUCLEOTIDE SEQUENCE [LARGE SCALE GENOMIC DNA]</scope>
    <source>
        <strain evidence="11">TC14</strain>
    </source>
</reference>
<comment type="similarity">
    <text evidence="7">Belongs to the methyl-accepting chemotaxis (MCP) protein family.</text>
</comment>
<dbReference type="PROSITE" id="PS50111">
    <property type="entry name" value="CHEMOTAXIS_TRANSDUC_2"/>
    <property type="match status" value="1"/>
</dbReference>
<organism evidence="11 12">
    <name type="scientific">Pseudoalteromonas ulvae</name>
    <dbReference type="NCBI Taxonomy" id="107327"/>
    <lineage>
        <taxon>Bacteria</taxon>
        <taxon>Pseudomonadati</taxon>
        <taxon>Pseudomonadota</taxon>
        <taxon>Gammaproteobacteria</taxon>
        <taxon>Alteromonadales</taxon>
        <taxon>Pseudoalteromonadaceae</taxon>
        <taxon>Pseudoalteromonas</taxon>
    </lineage>
</organism>
<dbReference type="PANTHER" id="PTHR32089:SF119">
    <property type="entry name" value="METHYL-ACCEPTING CHEMOTAXIS PROTEIN CTPL"/>
    <property type="match status" value="1"/>
</dbReference>
<dbReference type="InterPro" id="IPR004090">
    <property type="entry name" value="Chemotax_Me-accpt_rcpt"/>
</dbReference>
<evidence type="ECO:0000256" key="8">
    <source>
        <dbReference type="PROSITE-ProRule" id="PRU00284"/>
    </source>
</evidence>
<dbReference type="GO" id="GO:0007165">
    <property type="term" value="P:signal transduction"/>
    <property type="evidence" value="ECO:0007669"/>
    <property type="project" value="UniProtKB-KW"/>
</dbReference>
<evidence type="ECO:0000256" key="2">
    <source>
        <dbReference type="ARBA" id="ARBA00022475"/>
    </source>
</evidence>
<evidence type="ECO:0000256" key="6">
    <source>
        <dbReference type="ARBA" id="ARBA00023224"/>
    </source>
</evidence>
<feature type="domain" description="Methyl-accepting transducer" evidence="10">
    <location>
        <begin position="271"/>
        <end position="507"/>
    </location>
</feature>
<evidence type="ECO:0000256" key="3">
    <source>
        <dbReference type="ARBA" id="ARBA00022692"/>
    </source>
</evidence>
<sequence>MLNSLSLKSKISFFVGLLFIALVSIALLGLQAMRHASEADNIARINQLMKSTTNIVTQFEQLAQSGKLTEEQAKSYATQMLRENKYHDSEYVYVVNAQLDFVATPHDPQLHGSSFNDFKDASGASIGRMVERLVGNKTSQIITYHWNSERDGEIVDLTSVVQKTKGWGWYVGTGISAKEVDERYWSTAKWLLTYALIISAVMSGILAKFGFALIKNLGAEIDDVLAVVKNVSRGNLKTNNKHHDAPADSIIGAMNYMQQALQDVVHSIKEVSSSLNDQSQASDKRSTELDQLTHDMSHETQIVAATITQLSASAGTVSSHAEQAAESVKEAERQGQSAFSLTEESAKTIALLEQQIESAGNNIQILDDEVTNIDSVLSVIQGIAEQTNLLALNAAIEAARAGDQGRGFAVVADEVRQLAQRTQASTEEIQQMISKLQNATKDAKHSVTQSIATSEETVTKSQKVSQELEKIAHSLSAISSMSHQISVAAKEQLEAGEDSAQRVVNISDTAANTAEVSHQAHSSGDQIKLLITQLEKEINKFEL</sequence>
<keyword evidence="4 9" id="KW-1133">Transmembrane helix</keyword>
<dbReference type="CDD" id="cd11386">
    <property type="entry name" value="MCP_signal"/>
    <property type="match status" value="1"/>
</dbReference>
<evidence type="ECO:0000256" key="4">
    <source>
        <dbReference type="ARBA" id="ARBA00022989"/>
    </source>
</evidence>
<keyword evidence="5 9" id="KW-0472">Membrane</keyword>
<accession>A0A244CNL8</accession>
<dbReference type="Gene3D" id="3.30.450.20">
    <property type="entry name" value="PAS domain"/>
    <property type="match status" value="1"/>
</dbReference>
<gene>
    <name evidence="11" type="ORF">B1199_13530</name>
</gene>
<dbReference type="EMBL" id="MWPV01000004">
    <property type="protein sequence ID" value="OUL57192.1"/>
    <property type="molecule type" value="Genomic_DNA"/>
</dbReference>